<dbReference type="EMBL" id="JBJNUY010000005">
    <property type="protein sequence ID" value="MFL8999888.1"/>
    <property type="molecule type" value="Genomic_DNA"/>
</dbReference>
<name>A0ABW8W3L5_9PSED</name>
<dbReference type="InterPro" id="IPR007833">
    <property type="entry name" value="Capsule_polysaccharide_synth"/>
</dbReference>
<sequence length="148" mass="15837">MDYNAPVLTETENELRATYIHNNASKHSQKTALITFADDYVFVAMQTPPATVAALAGIAGVELVHTVADHYYGSPTKVRVKRHPYCNSLTVQKTLEALASTGAFEMSDASVHDLISGANAVFIINSGVGVEALLHGRPVVVTGECDYS</sequence>
<comment type="caution">
    <text evidence="1">The sequence shown here is derived from an EMBL/GenBank/DDBJ whole genome shotgun (WGS) entry which is preliminary data.</text>
</comment>
<organism evidence="1 2">
    <name type="scientific">Pseudomonas azerbaijanorientalis</name>
    <dbReference type="NCBI Taxonomy" id="2842350"/>
    <lineage>
        <taxon>Bacteria</taxon>
        <taxon>Pseudomonadati</taxon>
        <taxon>Pseudomonadota</taxon>
        <taxon>Gammaproteobacteria</taxon>
        <taxon>Pseudomonadales</taxon>
        <taxon>Pseudomonadaceae</taxon>
        <taxon>Pseudomonas</taxon>
    </lineage>
</organism>
<gene>
    <name evidence="1" type="ORF">ACJ8NA_14735</name>
</gene>
<proteinExistence type="predicted"/>
<reference evidence="1 2" key="1">
    <citation type="submission" date="2024-12" db="EMBL/GenBank/DDBJ databases">
        <title>Pseudomonas species isolated from Lotus nodules promote plant growth.</title>
        <authorList>
            <person name="Yu Y.-H."/>
            <person name="Kurtenbach J."/>
            <person name="Crosbie D."/>
            <person name="Brachmann A."/>
            <person name="Marin M."/>
        </authorList>
    </citation>
    <scope>NUCLEOTIDE SEQUENCE [LARGE SCALE GENOMIC DNA]</scope>
    <source>
        <strain evidence="1 2">PLb11B</strain>
    </source>
</reference>
<protein>
    <submittedName>
        <fullName evidence="1">Uncharacterized protein</fullName>
    </submittedName>
</protein>
<keyword evidence="2" id="KW-1185">Reference proteome</keyword>
<dbReference type="Pfam" id="PF05159">
    <property type="entry name" value="Capsule_synth"/>
    <property type="match status" value="1"/>
</dbReference>
<evidence type="ECO:0000313" key="1">
    <source>
        <dbReference type="EMBL" id="MFL8999888.1"/>
    </source>
</evidence>
<accession>A0ABW8W3L5</accession>
<dbReference type="Proteomes" id="UP001628646">
    <property type="component" value="Unassembled WGS sequence"/>
</dbReference>
<dbReference type="RefSeq" id="WP_407802275.1">
    <property type="nucleotide sequence ID" value="NZ_JBJNUX010000023.1"/>
</dbReference>
<evidence type="ECO:0000313" key="2">
    <source>
        <dbReference type="Proteomes" id="UP001628646"/>
    </source>
</evidence>